<dbReference type="RefSeq" id="WP_129226402.1">
    <property type="nucleotide sequence ID" value="NZ_SDOZ01000003.1"/>
</dbReference>
<dbReference type="Pfam" id="PF01863">
    <property type="entry name" value="YgjP-like"/>
    <property type="match status" value="1"/>
</dbReference>
<name>A0A4Q2K5X0_9FIRM</name>
<accession>A0A4Q2K5X0</accession>
<dbReference type="Gene3D" id="3.30.2010.10">
    <property type="entry name" value="Metalloproteases ('zincins'), catalytic domain"/>
    <property type="match status" value="1"/>
</dbReference>
<protein>
    <submittedName>
        <fullName evidence="2">M48 family peptidase</fullName>
    </submittedName>
</protein>
<sequence>MLDFEYTVMRSSRRSLGITVRDGRVIVRVPMRFSNESLCRFLGEHSDWIQKKLAEQEQSRQRFASVKEYRTVLICGTEKKLLLGAAKNSESTDTVCLKEIAYLRKWLEKNYSSCIEEDVYRLGKKIGVMPEDLQVRDFKAKWGSCDSRGLIKINWRILFLRPPLREYILVHELCHLKFLNHSADFWAEVEQFCPSYRKLRKELKDMAFLTELYR</sequence>
<gene>
    <name evidence="2" type="ORF">ESZ91_08910</name>
</gene>
<evidence type="ECO:0000259" key="1">
    <source>
        <dbReference type="Pfam" id="PF01863"/>
    </source>
</evidence>
<keyword evidence="3" id="KW-1185">Reference proteome</keyword>
<dbReference type="PANTHER" id="PTHR30399">
    <property type="entry name" value="UNCHARACTERIZED PROTEIN YGJP"/>
    <property type="match status" value="1"/>
</dbReference>
<dbReference type="AlphaFoldDB" id="A0A4Q2K5X0"/>
<evidence type="ECO:0000313" key="3">
    <source>
        <dbReference type="Proteomes" id="UP000291269"/>
    </source>
</evidence>
<organism evidence="2 3">
    <name type="scientific">Candidatus Borkfalkia ceftriaxoniphila</name>
    <dbReference type="NCBI Taxonomy" id="2508949"/>
    <lineage>
        <taxon>Bacteria</taxon>
        <taxon>Bacillati</taxon>
        <taxon>Bacillota</taxon>
        <taxon>Clostridia</taxon>
        <taxon>Christensenellales</taxon>
        <taxon>Christensenellaceae</taxon>
        <taxon>Candidatus Borkfalkia</taxon>
    </lineage>
</organism>
<dbReference type="PANTHER" id="PTHR30399:SF1">
    <property type="entry name" value="UTP PYROPHOSPHATASE"/>
    <property type="match status" value="1"/>
</dbReference>
<feature type="domain" description="YgjP-like metallopeptidase" evidence="1">
    <location>
        <begin position="14"/>
        <end position="205"/>
    </location>
</feature>
<dbReference type="Proteomes" id="UP000291269">
    <property type="component" value="Unassembled WGS sequence"/>
</dbReference>
<comment type="caution">
    <text evidence="2">The sequence shown here is derived from an EMBL/GenBank/DDBJ whole genome shotgun (WGS) entry which is preliminary data.</text>
</comment>
<dbReference type="EMBL" id="SDOZ01000003">
    <property type="protein sequence ID" value="RXZ58169.1"/>
    <property type="molecule type" value="Genomic_DNA"/>
</dbReference>
<reference evidence="2 3" key="1">
    <citation type="journal article" date="2019" name="Gut">
        <title>Antibiotics-induced monodominance of a novel gut bacterial order.</title>
        <authorList>
            <person name="Hildebrand F."/>
            <person name="Moitinho-Silva L."/>
            <person name="Blasche S."/>
            <person name="Jahn M.T."/>
            <person name="Gossmann T.I."/>
            <person name="Heuerta-Cepas J."/>
            <person name="Hercog R."/>
            <person name="Luetge M."/>
            <person name="Bahram M."/>
            <person name="Pryszlak A."/>
            <person name="Alves R.J."/>
            <person name="Waszak S.M."/>
            <person name="Zhu A."/>
            <person name="Ye L."/>
            <person name="Costea P.I."/>
            <person name="Aalvink S."/>
            <person name="Belzer C."/>
            <person name="Forslund S.K."/>
            <person name="Sunagawa S."/>
            <person name="Hentschel U."/>
            <person name="Merten C."/>
            <person name="Patil K.R."/>
            <person name="Benes V."/>
            <person name="Bork P."/>
        </authorList>
    </citation>
    <scope>NUCLEOTIDE SEQUENCE [LARGE SCALE GENOMIC DNA]</scope>
    <source>
        <strain evidence="2 3">HDS1380</strain>
    </source>
</reference>
<proteinExistence type="predicted"/>
<evidence type="ECO:0000313" key="2">
    <source>
        <dbReference type="EMBL" id="RXZ58169.1"/>
    </source>
</evidence>
<dbReference type="InterPro" id="IPR002725">
    <property type="entry name" value="YgjP-like_metallopeptidase"/>
</dbReference>
<dbReference type="OrthoDB" id="581382at2"/>
<dbReference type="CDD" id="cd07344">
    <property type="entry name" value="M48_yhfN_like"/>
    <property type="match status" value="1"/>
</dbReference>
<dbReference type="InterPro" id="IPR053136">
    <property type="entry name" value="UTP_pyrophosphatase-like"/>
</dbReference>